<keyword evidence="2" id="KW-1185">Reference proteome</keyword>
<dbReference type="AlphaFoldDB" id="A0A2N5M1C5"/>
<proteinExistence type="predicted"/>
<evidence type="ECO:0000313" key="1">
    <source>
        <dbReference type="EMBL" id="PLT28161.1"/>
    </source>
</evidence>
<dbReference type="RefSeq" id="WP_101645101.1">
    <property type="nucleotide sequence ID" value="NZ_PGUY01000063.1"/>
</dbReference>
<name>A0A2N5M1C5_9BACI</name>
<protein>
    <submittedName>
        <fullName evidence="1">Uncharacterized protein</fullName>
    </submittedName>
</protein>
<organism evidence="1 2">
    <name type="scientific">Peribacillus deserti</name>
    <dbReference type="NCBI Taxonomy" id="673318"/>
    <lineage>
        <taxon>Bacteria</taxon>
        <taxon>Bacillati</taxon>
        <taxon>Bacillota</taxon>
        <taxon>Bacilli</taxon>
        <taxon>Bacillales</taxon>
        <taxon>Bacillaceae</taxon>
        <taxon>Peribacillus</taxon>
    </lineage>
</organism>
<sequence length="160" mass="18698">MVYRELIKSKSQEFRNVLSSFKNLGLKDTGSAGNCSFIKTYNKVTYKKTGQGRFRIGKITDRLDKNHMIIRLDLPKDEFFDEFLMKSTGFMEVIPRKQRTNFTCLKVHRASWDQTVFDTIDIKLYEEDIATFNLTSSSFLNFMSLLILRATDEIIEIPKN</sequence>
<comment type="caution">
    <text evidence="1">The sequence shown here is derived from an EMBL/GenBank/DDBJ whole genome shotgun (WGS) entry which is preliminary data.</text>
</comment>
<dbReference type="EMBL" id="PGUY01000063">
    <property type="protein sequence ID" value="PLT28161.1"/>
    <property type="molecule type" value="Genomic_DNA"/>
</dbReference>
<accession>A0A2N5M1C5</accession>
<dbReference type="OrthoDB" id="2860533at2"/>
<reference evidence="1 2" key="1">
    <citation type="submission" date="2017-11" db="EMBL/GenBank/DDBJ databases">
        <title>Comparitive Functional Genomics of Dry Heat Resistant strains isolated from the Viking Spacecraft.</title>
        <authorList>
            <person name="Seuylemezian A."/>
            <person name="Cooper K."/>
            <person name="Vaishampayan P."/>
        </authorList>
    </citation>
    <scope>NUCLEOTIDE SEQUENCE [LARGE SCALE GENOMIC DNA]</scope>
    <source>
        <strain evidence="1 2">V1-29</strain>
    </source>
</reference>
<dbReference type="Proteomes" id="UP000234748">
    <property type="component" value="Unassembled WGS sequence"/>
</dbReference>
<gene>
    <name evidence="1" type="ORF">CUU66_19640</name>
</gene>
<evidence type="ECO:0000313" key="2">
    <source>
        <dbReference type="Proteomes" id="UP000234748"/>
    </source>
</evidence>